<sequence length="384" mass="43453">MDETIFNEIIDFTRSLVRIPSRTEKESEQVIAEFIFRKLQEFGFNPEIVGPEKQPSVICYIEKNPDNKTIWLEAPLDTSKSTEYGEWKYPPFEGVMEDGRMYGCGIASCKIAIAMYCILARELSRDKNFTGNIFLAFNSDEQCGSLTGVREIIPRAPKADVCLLGYQGMDEIAIGARGWLRIHLQTIGKTAHTGARSSGSTNAIHMMARVINALSSLRFKVKKDTFFWFGPSIHFTTIRGGVAMNIIPEYCRVNIDIRLVLDQSDEDVLRQVKREIEKIQKRDKDFDYQLDIIQYQPAYLTSPTDSFIDLLQETVKDKLGSRLPLVASGHGSAGNLISEIGVPIINAFGVIAGNEHTQDEWIDVESIKTVYEILQKTFIKFLEK</sequence>
<dbReference type="Gene3D" id="3.40.630.10">
    <property type="entry name" value="Zn peptidases"/>
    <property type="match status" value="1"/>
</dbReference>
<reference evidence="4 5" key="1">
    <citation type="journal article" date="2015" name="Nature">
        <title>rRNA introns, odd ribosomes, and small enigmatic genomes across a large radiation of phyla.</title>
        <authorList>
            <person name="Brown C.T."/>
            <person name="Hug L.A."/>
            <person name="Thomas B.C."/>
            <person name="Sharon I."/>
            <person name="Castelle C.J."/>
            <person name="Singh A."/>
            <person name="Wilkins M.J."/>
            <person name="Williams K.H."/>
            <person name="Banfield J.F."/>
        </authorList>
    </citation>
    <scope>NUCLEOTIDE SEQUENCE [LARGE SCALE GENOMIC DNA]</scope>
</reference>
<evidence type="ECO:0000313" key="4">
    <source>
        <dbReference type="EMBL" id="KKR99413.1"/>
    </source>
</evidence>
<dbReference type="Proteomes" id="UP000033930">
    <property type="component" value="Unassembled WGS sequence"/>
</dbReference>
<proteinExistence type="predicted"/>
<dbReference type="Pfam" id="PF07687">
    <property type="entry name" value="M20_dimer"/>
    <property type="match status" value="1"/>
</dbReference>
<evidence type="ECO:0000313" key="5">
    <source>
        <dbReference type="Proteomes" id="UP000033930"/>
    </source>
</evidence>
<accession>A0A0G0VEZ2</accession>
<evidence type="ECO:0000256" key="1">
    <source>
        <dbReference type="ARBA" id="ARBA00022723"/>
    </source>
</evidence>
<gene>
    <name evidence="4" type="ORF">UU50_C0006G0016</name>
</gene>
<dbReference type="EMBL" id="LCAW01000006">
    <property type="protein sequence ID" value="KKR99413.1"/>
    <property type="molecule type" value="Genomic_DNA"/>
</dbReference>
<dbReference type="PANTHER" id="PTHR43808">
    <property type="entry name" value="ACETYLORNITHINE DEACETYLASE"/>
    <property type="match status" value="1"/>
</dbReference>
<dbReference type="GO" id="GO:0046872">
    <property type="term" value="F:metal ion binding"/>
    <property type="evidence" value="ECO:0007669"/>
    <property type="project" value="UniProtKB-KW"/>
</dbReference>
<dbReference type="GO" id="GO:0016787">
    <property type="term" value="F:hydrolase activity"/>
    <property type="evidence" value="ECO:0007669"/>
    <property type="project" value="UniProtKB-KW"/>
</dbReference>
<dbReference type="SUPFAM" id="SSF55031">
    <property type="entry name" value="Bacterial exopeptidase dimerisation domain"/>
    <property type="match status" value="1"/>
</dbReference>
<dbReference type="AlphaFoldDB" id="A0A0G0VEZ2"/>
<evidence type="ECO:0000259" key="3">
    <source>
        <dbReference type="Pfam" id="PF07687"/>
    </source>
</evidence>
<protein>
    <submittedName>
        <fullName evidence="4">Peptidase dimerization domain protein</fullName>
    </submittedName>
</protein>
<feature type="domain" description="Peptidase M20 dimerisation" evidence="3">
    <location>
        <begin position="174"/>
        <end position="283"/>
    </location>
</feature>
<dbReference type="Gene3D" id="3.30.70.360">
    <property type="match status" value="1"/>
</dbReference>
<dbReference type="Pfam" id="PF01546">
    <property type="entry name" value="Peptidase_M20"/>
    <property type="match status" value="1"/>
</dbReference>
<evidence type="ECO:0000256" key="2">
    <source>
        <dbReference type="ARBA" id="ARBA00022801"/>
    </source>
</evidence>
<dbReference type="PANTHER" id="PTHR43808:SF32">
    <property type="entry name" value="ARGE_DAPE-RELATED DEACYLASE"/>
    <property type="match status" value="1"/>
</dbReference>
<keyword evidence="1" id="KW-0479">Metal-binding</keyword>
<organism evidence="4 5">
    <name type="scientific">Candidatus Uhrbacteria bacterium GW2011_GWC1_41_20</name>
    <dbReference type="NCBI Taxonomy" id="1618983"/>
    <lineage>
        <taxon>Bacteria</taxon>
        <taxon>Candidatus Uhriibacteriota</taxon>
    </lineage>
</organism>
<dbReference type="InterPro" id="IPR050072">
    <property type="entry name" value="Peptidase_M20A"/>
</dbReference>
<dbReference type="InterPro" id="IPR036264">
    <property type="entry name" value="Bact_exopeptidase_dim_dom"/>
</dbReference>
<name>A0A0G0VEZ2_9BACT</name>
<comment type="caution">
    <text evidence="4">The sequence shown here is derived from an EMBL/GenBank/DDBJ whole genome shotgun (WGS) entry which is preliminary data.</text>
</comment>
<dbReference type="SUPFAM" id="SSF53187">
    <property type="entry name" value="Zn-dependent exopeptidases"/>
    <property type="match status" value="1"/>
</dbReference>
<dbReference type="InterPro" id="IPR011650">
    <property type="entry name" value="Peptidase_M20_dimer"/>
</dbReference>
<keyword evidence="2" id="KW-0378">Hydrolase</keyword>
<dbReference type="InterPro" id="IPR002933">
    <property type="entry name" value="Peptidase_M20"/>
</dbReference>